<reference evidence="4 5" key="1">
    <citation type="journal article" date="2007" name="Nature">
        <title>The medaka draft genome and insights into vertebrate genome evolution.</title>
        <authorList>
            <person name="Kasahara M."/>
            <person name="Naruse K."/>
            <person name="Sasaki S."/>
            <person name="Nakatani Y."/>
            <person name="Qu W."/>
            <person name="Ahsan B."/>
            <person name="Yamada T."/>
            <person name="Nagayasu Y."/>
            <person name="Doi K."/>
            <person name="Kasai Y."/>
            <person name="Jindo T."/>
            <person name="Kobayashi D."/>
            <person name="Shimada A."/>
            <person name="Toyoda A."/>
            <person name="Kuroki Y."/>
            <person name="Fujiyama A."/>
            <person name="Sasaki T."/>
            <person name="Shimizu A."/>
            <person name="Asakawa S."/>
            <person name="Shimizu N."/>
            <person name="Hashimoto S."/>
            <person name="Yang J."/>
            <person name="Lee Y."/>
            <person name="Matsushima K."/>
            <person name="Sugano S."/>
            <person name="Sakaizumi M."/>
            <person name="Narita T."/>
            <person name="Ohishi K."/>
            <person name="Haga S."/>
            <person name="Ohta F."/>
            <person name="Nomoto H."/>
            <person name="Nogata K."/>
            <person name="Morishita T."/>
            <person name="Endo T."/>
            <person name="Shin-I T."/>
            <person name="Takeda H."/>
            <person name="Morishita S."/>
            <person name="Kohara Y."/>
        </authorList>
    </citation>
    <scope>NUCLEOTIDE SEQUENCE [LARGE SCALE GENOMIC DNA]</scope>
    <source>
        <strain evidence="4 5">Hd-rR</strain>
    </source>
</reference>
<dbReference type="Bgee" id="ENSORLG00000010183">
    <property type="expression patterns" value="Expressed in intestine and 14 other cell types or tissues"/>
</dbReference>
<proteinExistence type="inferred from homology"/>
<sequence>MPSSRSVTIEHDSLNEQGTFSVGDIITGTVTVTLSKKTKVKLLFVKVKGDANVHWTESDQDHNDEVYSAHTRYFKLKQCFIPKDSDGEKRVFNVICCGCKTFLLHLTETVLPQGIHVYKFRFQIPPGCMPSSFKGSHGKIVYKIEAKLCRSWRMNTTAEKELLFISNCFFCLQTPQRGSTRKEMGLFSKGLVELEAVLNKKAFCAGCESLPQAISINNSSSKKVKPKLSLSKKITYYARGNTKSSTEEISKMVFDPVEQNNKEELKCVMEIPAGQIPSIQSCDIIKLEYTLKAYLDISFSFDPEVIFPITILHPDSAFHFQRGIAPPGDFGGPSHSDFPPPAVSMGLYPASPQAGGYGYPAVQGFSGPPPEYPGQPQPYAAPPAMYPPMPPAYGGNAVPQQPPPYGSVFSTPHLSPTAPPIYQPPSAPPTVPQFSSPFVAPTAHSSLPSAPLTNEDFLSQGEKGPSV</sequence>
<dbReference type="InterPro" id="IPR014756">
    <property type="entry name" value="Ig_E-set"/>
</dbReference>
<dbReference type="InterPro" id="IPR011022">
    <property type="entry name" value="Arrestin_C-like"/>
</dbReference>
<reference evidence="4" key="2">
    <citation type="submission" date="2025-08" db="UniProtKB">
        <authorList>
            <consortium name="Ensembl"/>
        </authorList>
    </citation>
    <scope>IDENTIFICATION</scope>
    <source>
        <strain evidence="4">Hd-rR</strain>
    </source>
</reference>
<dbReference type="Ensembl" id="ENSORLT00000037465.1">
    <property type="protein sequence ID" value="ENSORLP00000038836.1"/>
    <property type="gene ID" value="ENSORLG00000010183.2"/>
</dbReference>
<dbReference type="GO" id="GO:0015031">
    <property type="term" value="P:protein transport"/>
    <property type="evidence" value="ECO:0000318"/>
    <property type="project" value="GO_Central"/>
</dbReference>
<dbReference type="GO" id="GO:0007399">
    <property type="term" value="P:nervous system development"/>
    <property type="evidence" value="ECO:0007669"/>
    <property type="project" value="UniProtKB-ARBA"/>
</dbReference>
<evidence type="ECO:0000259" key="3">
    <source>
        <dbReference type="SMART" id="SM01017"/>
    </source>
</evidence>
<feature type="compositionally biased region" description="Polar residues" evidence="2">
    <location>
        <begin position="443"/>
        <end position="452"/>
    </location>
</feature>
<dbReference type="InParanoid" id="A0A3B3I4W7"/>
<dbReference type="STRING" id="8090.ENSORLP00000038836"/>
<comment type="similarity">
    <text evidence="1">Belongs to the arrestin family.</text>
</comment>
<evidence type="ECO:0000313" key="5">
    <source>
        <dbReference type="Proteomes" id="UP000001038"/>
    </source>
</evidence>
<evidence type="ECO:0000256" key="2">
    <source>
        <dbReference type="SAM" id="MobiDB-lite"/>
    </source>
</evidence>
<dbReference type="InterPro" id="IPR014752">
    <property type="entry name" value="Arrestin-like_C"/>
</dbReference>
<dbReference type="SMART" id="SM01017">
    <property type="entry name" value="Arrestin_C"/>
    <property type="match status" value="1"/>
</dbReference>
<reference evidence="4" key="3">
    <citation type="submission" date="2025-09" db="UniProtKB">
        <authorList>
            <consortium name="Ensembl"/>
        </authorList>
    </citation>
    <scope>IDENTIFICATION</scope>
    <source>
        <strain evidence="4">Hd-rR</strain>
    </source>
</reference>
<feature type="compositionally biased region" description="Pro residues" evidence="2">
    <location>
        <begin position="417"/>
        <end position="431"/>
    </location>
</feature>
<dbReference type="GO" id="GO:0005737">
    <property type="term" value="C:cytoplasm"/>
    <property type="evidence" value="ECO:0000318"/>
    <property type="project" value="GO_Central"/>
</dbReference>
<gene>
    <name evidence="4" type="primary">LOC101167126</name>
</gene>
<dbReference type="PANTHER" id="PTHR11188">
    <property type="entry name" value="ARRESTIN DOMAIN CONTAINING PROTEIN"/>
    <property type="match status" value="1"/>
</dbReference>
<dbReference type="AlphaFoldDB" id="A0A3B3I4W7"/>
<dbReference type="PANTHER" id="PTHR11188:SF135">
    <property type="entry name" value="ARRESTIN DOMAIN CONTAINING 3-LIKE-RELATED"/>
    <property type="match status" value="1"/>
</dbReference>
<dbReference type="GeneTree" id="ENSGT00940000164012"/>
<dbReference type="Proteomes" id="UP000001038">
    <property type="component" value="Chromosome 9"/>
</dbReference>
<dbReference type="Gene3D" id="2.60.40.640">
    <property type="match status" value="2"/>
</dbReference>
<evidence type="ECO:0000256" key="1">
    <source>
        <dbReference type="ARBA" id="ARBA00005298"/>
    </source>
</evidence>
<feature type="domain" description="Arrestin C-terminal-like" evidence="3">
    <location>
        <begin position="188"/>
        <end position="316"/>
    </location>
</feature>
<accession>A0A3B3I4W7</accession>
<name>A0A3B3I4W7_ORYLA</name>
<dbReference type="SUPFAM" id="SSF81296">
    <property type="entry name" value="E set domains"/>
    <property type="match status" value="2"/>
</dbReference>
<dbReference type="InterPro" id="IPR050357">
    <property type="entry name" value="Arrestin_domain-protein"/>
</dbReference>
<dbReference type="Pfam" id="PF00339">
    <property type="entry name" value="Arrestin_N"/>
    <property type="match status" value="1"/>
</dbReference>
<feature type="region of interest" description="Disordered" evidence="2">
    <location>
        <begin position="409"/>
        <end position="467"/>
    </location>
</feature>
<dbReference type="Pfam" id="PF02752">
    <property type="entry name" value="Arrestin_C"/>
    <property type="match status" value="1"/>
</dbReference>
<evidence type="ECO:0000313" key="4">
    <source>
        <dbReference type="Ensembl" id="ENSORLP00000038836.1"/>
    </source>
</evidence>
<dbReference type="InterPro" id="IPR011021">
    <property type="entry name" value="Arrestin-like_N"/>
</dbReference>
<protein>
    <recommendedName>
        <fullName evidence="3">Arrestin C-terminal-like domain-containing protein</fullName>
    </recommendedName>
</protein>
<keyword evidence="5" id="KW-1185">Reference proteome</keyword>
<organism evidence="4 5">
    <name type="scientific">Oryzias latipes</name>
    <name type="common">Japanese rice fish</name>
    <name type="synonym">Japanese killifish</name>
    <dbReference type="NCBI Taxonomy" id="8090"/>
    <lineage>
        <taxon>Eukaryota</taxon>
        <taxon>Metazoa</taxon>
        <taxon>Chordata</taxon>
        <taxon>Craniata</taxon>
        <taxon>Vertebrata</taxon>
        <taxon>Euteleostomi</taxon>
        <taxon>Actinopterygii</taxon>
        <taxon>Neopterygii</taxon>
        <taxon>Teleostei</taxon>
        <taxon>Neoteleostei</taxon>
        <taxon>Acanthomorphata</taxon>
        <taxon>Ovalentaria</taxon>
        <taxon>Atherinomorphae</taxon>
        <taxon>Beloniformes</taxon>
        <taxon>Adrianichthyidae</taxon>
        <taxon>Oryziinae</taxon>
        <taxon>Oryzias</taxon>
    </lineage>
</organism>
<dbReference type="GO" id="GO:0005886">
    <property type="term" value="C:plasma membrane"/>
    <property type="evidence" value="ECO:0000318"/>
    <property type="project" value="GO_Central"/>
</dbReference>